<dbReference type="InterPro" id="IPR052605">
    <property type="entry name" value="Fungal_trans_regulator"/>
</dbReference>
<dbReference type="GO" id="GO:0003677">
    <property type="term" value="F:DNA binding"/>
    <property type="evidence" value="ECO:0007669"/>
    <property type="project" value="UniProtKB-KW"/>
</dbReference>
<evidence type="ECO:0000256" key="1">
    <source>
        <dbReference type="ARBA" id="ARBA00023125"/>
    </source>
</evidence>
<evidence type="ECO:0000313" key="5">
    <source>
        <dbReference type="EMBL" id="SPO36548.1"/>
    </source>
</evidence>
<reference evidence="5 6" key="1">
    <citation type="submission" date="2018-03" db="EMBL/GenBank/DDBJ databases">
        <authorList>
            <person name="Guldener U."/>
        </authorList>
    </citation>
    <scope>NUCLEOTIDE SEQUENCE [LARGE SCALE GENOMIC DNA]</scope>
    <source>
        <strain evidence="5 6">DAOM196992</strain>
    </source>
</reference>
<dbReference type="InterPro" id="IPR008967">
    <property type="entry name" value="p53-like_TF_DNA-bd_sf"/>
</dbReference>
<feature type="compositionally biased region" description="Polar residues" evidence="3">
    <location>
        <begin position="650"/>
        <end position="664"/>
    </location>
</feature>
<organism evidence="5 6">
    <name type="scientific">Pseudozyma flocculosa</name>
    <dbReference type="NCBI Taxonomy" id="84751"/>
    <lineage>
        <taxon>Eukaryota</taxon>
        <taxon>Fungi</taxon>
        <taxon>Dikarya</taxon>
        <taxon>Basidiomycota</taxon>
        <taxon>Ustilaginomycotina</taxon>
        <taxon>Ustilaginomycetes</taxon>
        <taxon>Ustilaginales</taxon>
        <taxon>Ustilaginaceae</taxon>
        <taxon>Pseudozyma</taxon>
    </lineage>
</organism>
<feature type="domain" description="NDT80" evidence="4">
    <location>
        <begin position="314"/>
        <end position="610"/>
    </location>
</feature>
<dbReference type="GO" id="GO:0003700">
    <property type="term" value="F:DNA-binding transcription factor activity"/>
    <property type="evidence" value="ECO:0007669"/>
    <property type="project" value="UniProtKB-UniRule"/>
</dbReference>
<dbReference type="SUPFAM" id="SSF49417">
    <property type="entry name" value="p53-like transcription factors"/>
    <property type="match status" value="1"/>
</dbReference>
<proteinExistence type="predicted"/>
<dbReference type="PANTHER" id="PTHR35144:SF2">
    <property type="entry name" value="MEIOSIS-SPECIFIC TRANSCRIPTION FACTOR NDT80"/>
    <property type="match status" value="1"/>
</dbReference>
<dbReference type="GO" id="GO:0000228">
    <property type="term" value="C:nuclear chromosome"/>
    <property type="evidence" value="ECO:0007669"/>
    <property type="project" value="TreeGrafter"/>
</dbReference>
<feature type="compositionally biased region" description="Low complexity" evidence="3">
    <location>
        <begin position="670"/>
        <end position="686"/>
    </location>
</feature>
<dbReference type="Pfam" id="PF05224">
    <property type="entry name" value="NDT80_PhoG"/>
    <property type="match status" value="1"/>
</dbReference>
<sequence>MKAAQRAKGLRLSVQQSVECDMDLGELPSTPIKETAAGLGSDVQLFSPPRSRFVPGLDPVLLSPSCNTLRFKRSHRGRTAPLGKALSTDLDESALPVASSQPVAQGDRTPQLPRQESPCFEREHGSVPATPSRDIQPLRNGSLPQTPPRTDKMQRARSLTNDSRGHPYFHYPTPVTPSRYVGGIWRSVSSSPVSRGAFFPSPSPSTFSTPTHSLSRTSSLRSTAEQEEWLPPSPPSAFGQAPMYGMASGPGYRDDTFWTSQMFLHQPYPSPLPGSFALDPEPTDVQLMRIEDLLLEERAGEDSKKALHVAPMQTRMEPTITRQPKLEPAAASEVRVRGPTLRAPAEGDSGEIFTNPTAMRAELLDADGDSLSCELQSTTHNCFIVVDGKWACYRRNYLKIDTSCSVMKRASGQLAESTRYFVRQHGSSDLRTVSHFTVGLSAHIADHLGGVSELPQHEIPLIQFGPARERGPRTEVYPRQLELSGEPAAGERSPLAADRVAAFRRIQIRSATLNNGQRGHAGQQYFALKLTLYAHLQPVLDPRSGTAIRRSRRIGAAASAGRATHAATATSAAAAAATDPVAGTIVEVACTVSQPITVRGRSKMHYQALSEQRARQRLQGEPGKVTAVKMRAGTVGAQTRTEIDPDSRVGSATSCGMGSSSTNLDVPVRSLSSSSSSSSSDCSDFSFDSDNDGDGDGDRRRTDTLMAAEASLPSSPTPAQLQSRRPYVMDIRNVI</sequence>
<feature type="compositionally biased region" description="Low complexity" evidence="3">
    <location>
        <begin position="201"/>
        <end position="223"/>
    </location>
</feature>
<dbReference type="InterPro" id="IPR037141">
    <property type="entry name" value="NDT80_DNA-bd_dom_sf"/>
</dbReference>
<feature type="region of interest" description="Disordered" evidence="3">
    <location>
        <begin position="93"/>
        <end position="171"/>
    </location>
</feature>
<keyword evidence="1 2" id="KW-0238">DNA-binding</keyword>
<dbReference type="InterPro" id="IPR024061">
    <property type="entry name" value="NDT80_DNA-bd_dom"/>
</dbReference>
<dbReference type="Gene3D" id="2.60.40.1390">
    <property type="entry name" value="NDT80 DNA-binding domain"/>
    <property type="match status" value="1"/>
</dbReference>
<dbReference type="PROSITE" id="PS51517">
    <property type="entry name" value="NDT80"/>
    <property type="match status" value="1"/>
</dbReference>
<dbReference type="AlphaFoldDB" id="A0A5C3EWF6"/>
<dbReference type="EMBL" id="OOIP01000004">
    <property type="protein sequence ID" value="SPO36548.1"/>
    <property type="molecule type" value="Genomic_DNA"/>
</dbReference>
<accession>A0A5C3EWF6</accession>
<dbReference type="OrthoDB" id="2288358at2759"/>
<feature type="region of interest" description="Disordered" evidence="3">
    <location>
        <begin position="201"/>
        <end position="237"/>
    </location>
</feature>
<feature type="DNA-binding region" description="NDT80" evidence="2">
    <location>
        <begin position="314"/>
        <end position="610"/>
    </location>
</feature>
<protein>
    <recommendedName>
        <fullName evidence="4">NDT80 domain-containing protein</fullName>
    </recommendedName>
</protein>
<keyword evidence="6" id="KW-1185">Reference proteome</keyword>
<evidence type="ECO:0000256" key="3">
    <source>
        <dbReference type="SAM" id="MobiDB-lite"/>
    </source>
</evidence>
<gene>
    <name evidence="5" type="ORF">PSFLO_02019</name>
</gene>
<feature type="compositionally biased region" description="Polar residues" evidence="3">
    <location>
        <begin position="712"/>
        <end position="723"/>
    </location>
</feature>
<dbReference type="GO" id="GO:0045944">
    <property type="term" value="P:positive regulation of transcription by RNA polymerase II"/>
    <property type="evidence" value="ECO:0007669"/>
    <property type="project" value="TreeGrafter"/>
</dbReference>
<dbReference type="PANTHER" id="PTHR35144">
    <property type="entry name" value="MEIOSIS-SPECIFIC TRANSCRIPTION FACTOR NDT80"/>
    <property type="match status" value="1"/>
</dbReference>
<feature type="region of interest" description="Disordered" evidence="3">
    <location>
        <begin position="632"/>
        <end position="735"/>
    </location>
</feature>
<dbReference type="Proteomes" id="UP000323386">
    <property type="component" value="Unassembled WGS sequence"/>
</dbReference>
<feature type="region of interest" description="Disordered" evidence="3">
    <location>
        <begin position="326"/>
        <end position="353"/>
    </location>
</feature>
<name>A0A5C3EWF6_9BASI</name>
<dbReference type="GO" id="GO:0051321">
    <property type="term" value="P:meiotic cell cycle"/>
    <property type="evidence" value="ECO:0007669"/>
    <property type="project" value="TreeGrafter"/>
</dbReference>
<evidence type="ECO:0000259" key="4">
    <source>
        <dbReference type="PROSITE" id="PS51517"/>
    </source>
</evidence>
<evidence type="ECO:0000256" key="2">
    <source>
        <dbReference type="PROSITE-ProRule" id="PRU00850"/>
    </source>
</evidence>
<evidence type="ECO:0000313" key="6">
    <source>
        <dbReference type="Proteomes" id="UP000323386"/>
    </source>
</evidence>